<name>A0ACC6PD16_9BACL</name>
<proteinExistence type="predicted"/>
<sequence length="392" mass="42638">MNETVERRFADMVEWRRHLHRHPELSYKEHETAAFVAEKLESFGIEVRTGLGGYGLIGTVRGASPGRVIALRADMDALPIEEESGAEYASRRKGVMHACGHDGHTATLLEVARYFADRRESLQGEIRLLFQASEEVCPGGAKPMIENGALEGVDAVYGVHLWTPIPLGTVASVAGAMMASTDEFFIDITGRGGHGGMPHETVDSIVAASALVMQLQTVVSRSVDPLRPAVLSIGTISGGTAQNVVAEKTRITGTVRTFDENTRALIRQRIETISNHVAEVYGASAQVEYLVGYPALVNHAEEAERFFRVAPPALPGFKIETATPLMPAEDFAYYLQERPGCFMLVGAGNSEKGFVYPHHHPRFDFDEQAMMASATLLIAMAEASLADKKLES</sequence>
<organism evidence="1 2">
    <name type="scientific">Saccharibacillus sacchari</name>
    <dbReference type="NCBI Taxonomy" id="456493"/>
    <lineage>
        <taxon>Bacteria</taxon>
        <taxon>Bacillati</taxon>
        <taxon>Bacillota</taxon>
        <taxon>Bacilli</taxon>
        <taxon>Bacillales</taxon>
        <taxon>Paenibacillaceae</taxon>
        <taxon>Saccharibacillus</taxon>
    </lineage>
</organism>
<protein>
    <submittedName>
        <fullName evidence="1">M20 family metallopeptidase</fullName>
    </submittedName>
</protein>
<keyword evidence="2" id="KW-1185">Reference proteome</keyword>
<dbReference type="Proteomes" id="UP001380953">
    <property type="component" value="Unassembled WGS sequence"/>
</dbReference>
<accession>A0ACC6PD16</accession>
<dbReference type="EMBL" id="JBBKAR010000033">
    <property type="protein sequence ID" value="MEJ8304374.1"/>
    <property type="molecule type" value="Genomic_DNA"/>
</dbReference>
<comment type="caution">
    <text evidence="1">The sequence shown here is derived from an EMBL/GenBank/DDBJ whole genome shotgun (WGS) entry which is preliminary data.</text>
</comment>
<reference evidence="1" key="1">
    <citation type="submission" date="2024-03" db="EMBL/GenBank/DDBJ databases">
        <title>Whole genome sequecning of epiphytes from Marcgravia umbellata leaves.</title>
        <authorList>
            <person name="Kumar G."/>
            <person name="Savka M.A."/>
        </authorList>
    </citation>
    <scope>NUCLEOTIDE SEQUENCE</scope>
    <source>
        <strain evidence="1">RIT_BL5</strain>
    </source>
</reference>
<gene>
    <name evidence="1" type="ORF">WKI47_10770</name>
</gene>
<evidence type="ECO:0000313" key="1">
    <source>
        <dbReference type="EMBL" id="MEJ8304374.1"/>
    </source>
</evidence>
<evidence type="ECO:0000313" key="2">
    <source>
        <dbReference type="Proteomes" id="UP001380953"/>
    </source>
</evidence>